<dbReference type="EnsemblBacteria" id="CAD79280">
    <property type="protein sequence ID" value="CAD79280"/>
    <property type="gene ID" value="RB11718"/>
</dbReference>
<dbReference type="Proteomes" id="UP000001025">
    <property type="component" value="Chromosome"/>
</dbReference>
<protein>
    <submittedName>
        <fullName evidence="1">Uncharacterized protein</fullName>
    </submittedName>
</protein>
<organism evidence="1 2">
    <name type="scientific">Rhodopirellula baltica (strain DSM 10527 / NCIMB 13988 / SH1)</name>
    <dbReference type="NCBI Taxonomy" id="243090"/>
    <lineage>
        <taxon>Bacteria</taxon>
        <taxon>Pseudomonadati</taxon>
        <taxon>Planctomycetota</taxon>
        <taxon>Planctomycetia</taxon>
        <taxon>Pirellulales</taxon>
        <taxon>Pirellulaceae</taxon>
        <taxon>Rhodopirellula</taxon>
    </lineage>
</organism>
<reference evidence="1 2" key="1">
    <citation type="journal article" date="2003" name="Proc. Natl. Acad. Sci. U.S.A.">
        <title>Complete genome sequence of the marine planctomycete Pirellula sp. strain 1.</title>
        <authorList>
            <person name="Gloeckner F.O."/>
            <person name="Kube M."/>
            <person name="Bauer M."/>
            <person name="Teeling H."/>
            <person name="Lombardot T."/>
            <person name="Ludwig W."/>
            <person name="Gade D."/>
            <person name="Beck A."/>
            <person name="Borzym K."/>
            <person name="Heitmann K."/>
            <person name="Rabus R."/>
            <person name="Schlesner H."/>
            <person name="Amann R."/>
            <person name="Reinhardt R."/>
        </authorList>
    </citation>
    <scope>NUCLEOTIDE SEQUENCE [LARGE SCALE GENOMIC DNA]</scope>
    <source>
        <strain evidence="2">DSM 10527 / NCIMB 13988 / SH1</strain>
    </source>
</reference>
<gene>
    <name evidence="1" type="ordered locus">RB11718</name>
</gene>
<dbReference type="HOGENOM" id="CLU_2234452_0_0_0"/>
<accession>Q7UDX5</accession>
<evidence type="ECO:0000313" key="1">
    <source>
        <dbReference type="EMBL" id="CAD79280.1"/>
    </source>
</evidence>
<dbReference type="STRING" id="243090.RB11718"/>
<sequence length="105" mass="11249">MVQVRVTSVRGTGEIPLPRTIAITRIAKRPFLKESDLKIGLRKLQVTEVTIRSPLRKSAIAQRSFECLSGESKPPVKLGKPAASKCAASLVVSAQTRPIAATSPS</sequence>
<dbReference type="InParanoid" id="Q7UDX5"/>
<dbReference type="KEGG" id="rba:RB11718"/>
<name>Q7UDX5_RHOBA</name>
<evidence type="ECO:0000313" key="2">
    <source>
        <dbReference type="Proteomes" id="UP000001025"/>
    </source>
</evidence>
<dbReference type="EMBL" id="BX294153">
    <property type="protein sequence ID" value="CAD79280.1"/>
    <property type="molecule type" value="Genomic_DNA"/>
</dbReference>
<proteinExistence type="predicted"/>
<dbReference type="AlphaFoldDB" id="Q7UDX5"/>
<keyword evidence="2" id="KW-1185">Reference proteome</keyword>